<reference evidence="1 2" key="1">
    <citation type="journal article" date="2022" name="DNA Res.">
        <title>Chromosomal-level genome assembly of the orchid tree Bauhinia variegata (Leguminosae; Cercidoideae) supports the allotetraploid origin hypothesis of Bauhinia.</title>
        <authorList>
            <person name="Zhong Y."/>
            <person name="Chen Y."/>
            <person name="Zheng D."/>
            <person name="Pang J."/>
            <person name="Liu Y."/>
            <person name="Luo S."/>
            <person name="Meng S."/>
            <person name="Qian L."/>
            <person name="Wei D."/>
            <person name="Dai S."/>
            <person name="Zhou R."/>
        </authorList>
    </citation>
    <scope>NUCLEOTIDE SEQUENCE [LARGE SCALE GENOMIC DNA]</scope>
    <source>
        <strain evidence="1">BV-YZ2020</strain>
    </source>
</reference>
<dbReference type="Proteomes" id="UP000828941">
    <property type="component" value="Chromosome 8"/>
</dbReference>
<name>A0ACB9MU94_BAUVA</name>
<accession>A0ACB9MU94</accession>
<sequence length="730" mass="83970">MGSKREEKLKKEKKKNKKDSLKSDHSPLVPESHGEEENAGGGGRKVVTDPRFSSVHRDPRFREAPKHETKVAIDSRFDRLFNDKRFLPSSAPVNKRGKPQKRNTQQGSLRHYYRTEEVEKVDDEDEKEVEESSEEEDEEEREREELVKPNRVKPGDEEGGDSETSEEEHQEETDESESSTDIDEDQGVYDDEMPDTQEEVPEIEKETHRLAVVNMDWRYVQAVDLFVLLSSFLPSNGQIKSVAVYPSEFGLQCMKEEEVHGPVGLFDDDDEASSDGDSSNDNIDDEKLRTYEKNRLRYYYAVVECDSSTTADYIYKECDGLEFIQSSNALDLRFIPDTMEFKHPPRDVATEAPANYEFKDFYTRALQHSKVQLSWDEDEPLRMRTLKRKFNDEQLAELELKEFLNSDESESDDDEEANETEDKPDKKTEKREKYRALLQSGDGSDEDGEDDGQDMEVTFNTGLEDISKRILEKRDKQSETVWEAYLRKRREKKKARKNKSKNLSDDDDSSDTDQEATEEAADDDFFIDEDAPKKSKKQSKNDKAQKHQDMDGVGKASKEELELLLADDKGTGTGLRGYNSKFKKGKGKRGRESIDEGKLPSTDDIDEDPRFKDFFNKPEFALDPTDPQFKRSAAYGRQLARKKQKRDMDLLAEGDHDKGSRVTPLSSDHASEMKGEKNESDDLQSKKEKYDLSSLVKSIKMKSKQVQLPSDGKKKRDGKLLSKVKEKNKH</sequence>
<proteinExistence type="predicted"/>
<keyword evidence="2" id="KW-1185">Reference proteome</keyword>
<organism evidence="1 2">
    <name type="scientific">Bauhinia variegata</name>
    <name type="common">Purple orchid tree</name>
    <name type="synonym">Phanera variegata</name>
    <dbReference type="NCBI Taxonomy" id="167791"/>
    <lineage>
        <taxon>Eukaryota</taxon>
        <taxon>Viridiplantae</taxon>
        <taxon>Streptophyta</taxon>
        <taxon>Embryophyta</taxon>
        <taxon>Tracheophyta</taxon>
        <taxon>Spermatophyta</taxon>
        <taxon>Magnoliopsida</taxon>
        <taxon>eudicotyledons</taxon>
        <taxon>Gunneridae</taxon>
        <taxon>Pentapetalae</taxon>
        <taxon>rosids</taxon>
        <taxon>fabids</taxon>
        <taxon>Fabales</taxon>
        <taxon>Fabaceae</taxon>
        <taxon>Cercidoideae</taxon>
        <taxon>Cercideae</taxon>
        <taxon>Bauhiniinae</taxon>
        <taxon>Bauhinia</taxon>
    </lineage>
</organism>
<comment type="caution">
    <text evidence="1">The sequence shown here is derived from an EMBL/GenBank/DDBJ whole genome shotgun (WGS) entry which is preliminary data.</text>
</comment>
<dbReference type="EMBL" id="CM039433">
    <property type="protein sequence ID" value="KAI4327778.1"/>
    <property type="molecule type" value="Genomic_DNA"/>
</dbReference>
<protein>
    <submittedName>
        <fullName evidence="1">Uncharacterized protein</fullName>
    </submittedName>
</protein>
<evidence type="ECO:0000313" key="2">
    <source>
        <dbReference type="Proteomes" id="UP000828941"/>
    </source>
</evidence>
<gene>
    <name evidence="1" type="ORF">L6164_020201</name>
</gene>
<evidence type="ECO:0000313" key="1">
    <source>
        <dbReference type="EMBL" id="KAI4327778.1"/>
    </source>
</evidence>